<dbReference type="PROSITE" id="PS01124">
    <property type="entry name" value="HTH_ARAC_FAMILY_2"/>
    <property type="match status" value="1"/>
</dbReference>
<keyword evidence="7" id="KW-1185">Reference proteome</keyword>
<dbReference type="GO" id="GO:0043565">
    <property type="term" value="F:sequence-specific DNA binding"/>
    <property type="evidence" value="ECO:0007669"/>
    <property type="project" value="InterPro"/>
</dbReference>
<protein>
    <recommendedName>
        <fullName evidence="5">HTH araC/xylS-type domain-containing protein</fullName>
    </recommendedName>
</protein>
<sequence length="243" mass="27167">MFWQHLDVLADGEAARDLATHLYPDPVQVLRVGESQAERLGPILDELATLTGEDQSPRGYFRAYALLFTVLAAIAPLVRHAPVEVPPLTSRQRAVRVAPPRWREFKPVRREIMRTAALMQSNIARQWPLTELDAHACLSPSQLNRVFKDSFGVTPPVYLSILRVQEMARLIRETDLLIGTITERVGWCHHCGQASRIFRRYMGVTPIEYRRYGPPSASRAGPGVGIATARADDSRGNGCAPTY</sequence>
<dbReference type="InterPro" id="IPR009057">
    <property type="entry name" value="Homeodomain-like_sf"/>
</dbReference>
<proteinExistence type="predicted"/>
<dbReference type="Proteomes" id="UP000077519">
    <property type="component" value="Unassembled WGS sequence"/>
</dbReference>
<dbReference type="RefSeq" id="WP_051317669.1">
    <property type="nucleotide sequence ID" value="NZ_LVHI01000022.1"/>
</dbReference>
<dbReference type="SUPFAM" id="SSF46689">
    <property type="entry name" value="Homeodomain-like"/>
    <property type="match status" value="1"/>
</dbReference>
<dbReference type="Pfam" id="PF12833">
    <property type="entry name" value="HTH_18"/>
    <property type="match status" value="1"/>
</dbReference>
<reference evidence="6 7" key="1">
    <citation type="submission" date="2016-03" db="EMBL/GenBank/DDBJ databases">
        <title>Genome sequence of Rhodococcus kyotonensis KB10.</title>
        <authorList>
            <person name="Jeong H."/>
            <person name="Hong C.E."/>
            <person name="Jo S.H."/>
            <person name="Park J.M."/>
        </authorList>
    </citation>
    <scope>NUCLEOTIDE SEQUENCE [LARGE SCALE GENOMIC DNA]</scope>
    <source>
        <strain evidence="6 7">KB10</strain>
    </source>
</reference>
<feature type="region of interest" description="Disordered" evidence="4">
    <location>
        <begin position="223"/>
        <end position="243"/>
    </location>
</feature>
<dbReference type="InterPro" id="IPR050204">
    <property type="entry name" value="AraC_XylS_family_regulators"/>
</dbReference>
<comment type="caution">
    <text evidence="6">The sequence shown here is derived from an EMBL/GenBank/DDBJ whole genome shotgun (WGS) entry which is preliminary data.</text>
</comment>
<dbReference type="Gene3D" id="1.10.10.60">
    <property type="entry name" value="Homeodomain-like"/>
    <property type="match status" value="2"/>
</dbReference>
<keyword evidence="2" id="KW-0238">DNA-binding</keyword>
<evidence type="ECO:0000256" key="2">
    <source>
        <dbReference type="ARBA" id="ARBA00023125"/>
    </source>
</evidence>
<organism evidence="6 7">
    <name type="scientific">Rhodococcoides kyotonense</name>
    <dbReference type="NCBI Taxonomy" id="398843"/>
    <lineage>
        <taxon>Bacteria</taxon>
        <taxon>Bacillati</taxon>
        <taxon>Actinomycetota</taxon>
        <taxon>Actinomycetes</taxon>
        <taxon>Mycobacteriales</taxon>
        <taxon>Nocardiaceae</taxon>
        <taxon>Rhodococcoides</taxon>
    </lineage>
</organism>
<feature type="domain" description="HTH araC/xylS-type" evidence="5">
    <location>
        <begin position="113"/>
        <end position="212"/>
    </location>
</feature>
<keyword evidence="1" id="KW-0805">Transcription regulation</keyword>
<evidence type="ECO:0000313" key="6">
    <source>
        <dbReference type="EMBL" id="OAK53004.1"/>
    </source>
</evidence>
<evidence type="ECO:0000256" key="3">
    <source>
        <dbReference type="ARBA" id="ARBA00023163"/>
    </source>
</evidence>
<dbReference type="SMART" id="SM00342">
    <property type="entry name" value="HTH_ARAC"/>
    <property type="match status" value="1"/>
</dbReference>
<dbReference type="GO" id="GO:0003700">
    <property type="term" value="F:DNA-binding transcription factor activity"/>
    <property type="evidence" value="ECO:0007669"/>
    <property type="project" value="InterPro"/>
</dbReference>
<name>A0A177YBV9_9NOCA</name>
<evidence type="ECO:0000259" key="5">
    <source>
        <dbReference type="PROSITE" id="PS01124"/>
    </source>
</evidence>
<accession>A0A177YBV9</accession>
<dbReference type="AlphaFoldDB" id="A0A177YBV9"/>
<dbReference type="EMBL" id="LVHI01000022">
    <property type="protein sequence ID" value="OAK53004.1"/>
    <property type="molecule type" value="Genomic_DNA"/>
</dbReference>
<evidence type="ECO:0000256" key="4">
    <source>
        <dbReference type="SAM" id="MobiDB-lite"/>
    </source>
</evidence>
<evidence type="ECO:0000256" key="1">
    <source>
        <dbReference type="ARBA" id="ARBA00023015"/>
    </source>
</evidence>
<dbReference type="PANTHER" id="PTHR46796">
    <property type="entry name" value="HTH-TYPE TRANSCRIPTIONAL ACTIVATOR RHAS-RELATED"/>
    <property type="match status" value="1"/>
</dbReference>
<gene>
    <name evidence="6" type="ORF">A3K89_24330</name>
</gene>
<keyword evidence="3" id="KW-0804">Transcription</keyword>
<evidence type="ECO:0000313" key="7">
    <source>
        <dbReference type="Proteomes" id="UP000077519"/>
    </source>
</evidence>
<dbReference type="InterPro" id="IPR018060">
    <property type="entry name" value="HTH_AraC"/>
</dbReference>